<dbReference type="EMBL" id="CAJZAG010000012">
    <property type="protein sequence ID" value="CAG9183721.1"/>
    <property type="molecule type" value="Genomic_DNA"/>
</dbReference>
<evidence type="ECO:0000256" key="1">
    <source>
        <dbReference type="SAM" id="MobiDB-lite"/>
    </source>
</evidence>
<accession>A0ABN7ZHG6</accession>
<protein>
    <submittedName>
        <fullName evidence="3">Uncharacterized protein</fullName>
    </submittedName>
</protein>
<feature type="region of interest" description="Disordered" evidence="1">
    <location>
        <begin position="70"/>
        <end position="93"/>
    </location>
</feature>
<sequence>MDTLTNKDGARRWRPSIAMLALAAATVLFCMYSLSESDRKKEELAQTIKARCAKEVPAVSDVCVRAASHTTTSALPASPESASPATGAPAATQ</sequence>
<comment type="caution">
    <text evidence="3">The sequence shown here is derived from an EMBL/GenBank/DDBJ whole genome shotgun (WGS) entry which is preliminary data.</text>
</comment>
<gene>
    <name evidence="3" type="ORF">LMG32289_05401</name>
</gene>
<dbReference type="Proteomes" id="UP000706525">
    <property type="component" value="Unassembled WGS sequence"/>
</dbReference>
<keyword evidence="2" id="KW-0812">Transmembrane</keyword>
<evidence type="ECO:0000313" key="3">
    <source>
        <dbReference type="EMBL" id="CAG9183721.1"/>
    </source>
</evidence>
<reference evidence="3 4" key="1">
    <citation type="submission" date="2021-08" db="EMBL/GenBank/DDBJ databases">
        <authorList>
            <person name="Peeters C."/>
        </authorList>
    </citation>
    <scope>NUCLEOTIDE SEQUENCE [LARGE SCALE GENOMIC DNA]</scope>
    <source>
        <strain evidence="3 4">LMG 32289</strain>
    </source>
</reference>
<evidence type="ECO:0000313" key="4">
    <source>
        <dbReference type="Proteomes" id="UP000706525"/>
    </source>
</evidence>
<keyword evidence="4" id="KW-1185">Reference proteome</keyword>
<organism evidence="3 4">
    <name type="scientific">Cupriavidus pampae</name>
    <dbReference type="NCBI Taxonomy" id="659251"/>
    <lineage>
        <taxon>Bacteria</taxon>
        <taxon>Pseudomonadati</taxon>
        <taxon>Pseudomonadota</taxon>
        <taxon>Betaproteobacteria</taxon>
        <taxon>Burkholderiales</taxon>
        <taxon>Burkholderiaceae</taxon>
        <taxon>Cupriavidus</taxon>
    </lineage>
</organism>
<proteinExistence type="predicted"/>
<feature type="transmembrane region" description="Helical" evidence="2">
    <location>
        <begin position="16"/>
        <end position="34"/>
    </location>
</feature>
<keyword evidence="2" id="KW-1133">Transmembrane helix</keyword>
<name>A0ABN7ZHG6_9BURK</name>
<evidence type="ECO:0000256" key="2">
    <source>
        <dbReference type="SAM" id="Phobius"/>
    </source>
</evidence>
<keyword evidence="2" id="KW-0472">Membrane</keyword>